<proteinExistence type="predicted"/>
<accession>A0AAW4MWY9</accession>
<feature type="region of interest" description="Disordered" evidence="1">
    <location>
        <begin position="37"/>
        <end position="66"/>
    </location>
</feature>
<evidence type="ECO:0000313" key="3">
    <source>
        <dbReference type="Proteomes" id="UP001196765"/>
    </source>
</evidence>
<dbReference type="AlphaFoldDB" id="A0AAW4MWY9"/>
<evidence type="ECO:0000256" key="1">
    <source>
        <dbReference type="SAM" id="MobiDB-lite"/>
    </source>
</evidence>
<dbReference type="Proteomes" id="UP001196765">
    <property type="component" value="Unassembled WGS sequence"/>
</dbReference>
<dbReference type="EMBL" id="JAHOEI010000011">
    <property type="protein sequence ID" value="MBV3387122.1"/>
    <property type="molecule type" value="Genomic_DNA"/>
</dbReference>
<sequence length="442" mass="50059">MIREKYSVIIMMIALSLGQVALAQKVEHVKRFEPVSKLQNQKEETPAGVENQTTVQVDSIPETPPVPQDRLDTIYYNKNWKVTPNKAFATYYRLALYPADTTAPKEFRTYYMSGELQGEGSFAVIDKKDDAKSEFIGAVTTYFKNGKVETQKNYQSGLLTGEYTSYFNNGNVKEHFFMNEGKKTGVGASFSENGRVCTLTPYKNDVSEGFYVVVDADGNYSKYSLSDRQPILEVPSQDEIVTEYKNGVAWPYYNKNGLIVGVSNSVVDENIGGYREIGLFIVNKSMINVDIDPAQIEIYDMKGGKRKNFELVSADEYDEKIKKFKKKVAKRSVKNKAVVETEHENNVNANLGAQVFDAGTSNTLKDFQTRICKMQQLESGNRMKYSDKMPEDLGYLERTTIHPGEVVSGYLYTSDRKTSDLFVKVKIKGIDYVFEWKTGKKK</sequence>
<reference evidence="2" key="1">
    <citation type="submission" date="2021-06" db="EMBL/GenBank/DDBJ databases">
        <title>Collection of gut derived symbiotic bacterial strains cultured from healthy donors.</title>
        <authorList>
            <person name="Lin H."/>
            <person name="Littmann E."/>
            <person name="Pamer E.G."/>
        </authorList>
    </citation>
    <scope>NUCLEOTIDE SEQUENCE</scope>
    <source>
        <strain evidence="2">MSK.21.74</strain>
    </source>
</reference>
<dbReference type="InterPro" id="IPR011652">
    <property type="entry name" value="MORN_2"/>
</dbReference>
<organism evidence="2 3">
    <name type="scientific">Segatella copri</name>
    <dbReference type="NCBI Taxonomy" id="165179"/>
    <lineage>
        <taxon>Bacteria</taxon>
        <taxon>Pseudomonadati</taxon>
        <taxon>Bacteroidota</taxon>
        <taxon>Bacteroidia</taxon>
        <taxon>Bacteroidales</taxon>
        <taxon>Prevotellaceae</taxon>
        <taxon>Segatella</taxon>
    </lineage>
</organism>
<evidence type="ECO:0008006" key="4">
    <source>
        <dbReference type="Google" id="ProtNLM"/>
    </source>
</evidence>
<gene>
    <name evidence="2" type="ORF">KSW82_05125</name>
</gene>
<protein>
    <recommendedName>
        <fullName evidence="4">MORN repeat protein</fullName>
    </recommendedName>
</protein>
<name>A0AAW4MWY9_9BACT</name>
<evidence type="ECO:0000313" key="2">
    <source>
        <dbReference type="EMBL" id="MBV3387122.1"/>
    </source>
</evidence>
<dbReference type="RefSeq" id="WP_217313629.1">
    <property type="nucleotide sequence ID" value="NZ_JAHOEA010000015.1"/>
</dbReference>
<dbReference type="Pfam" id="PF07661">
    <property type="entry name" value="MORN_2"/>
    <property type="match status" value="2"/>
</dbReference>
<comment type="caution">
    <text evidence="2">The sequence shown here is derived from an EMBL/GenBank/DDBJ whole genome shotgun (WGS) entry which is preliminary data.</text>
</comment>